<gene>
    <name evidence="1" type="ORF">SAMN05216537_11278</name>
</gene>
<reference evidence="1 2" key="1">
    <citation type="submission" date="2016-10" db="EMBL/GenBank/DDBJ databases">
        <authorList>
            <person name="de Groot N.N."/>
        </authorList>
    </citation>
    <scope>NUCLEOTIDE SEQUENCE [LARGE SCALE GENOMIC DNA]</scope>
    <source>
        <strain evidence="1 2">D15d</strain>
    </source>
</reference>
<dbReference type="RefSeq" id="WP_103953128.1">
    <property type="nucleotide sequence ID" value="NZ_FNUL01000012.1"/>
</dbReference>
<dbReference type="EMBL" id="FNUL01000012">
    <property type="protein sequence ID" value="SEF90379.1"/>
    <property type="molecule type" value="Genomic_DNA"/>
</dbReference>
<dbReference type="AlphaFoldDB" id="A0A1H5VSU4"/>
<dbReference type="Proteomes" id="UP000236726">
    <property type="component" value="Unassembled WGS sequence"/>
</dbReference>
<sequence>MIGIKDMEEMPKGCCEFHKDTDMVLHCPLYNSCDKRTTIKVNFKPVNCPLVEIITCKDCKYNNENTCDLDGYGINDDYFCASGERKVN</sequence>
<organism evidence="1 2">
    <name type="scientific">Lachnospira multipara</name>
    <dbReference type="NCBI Taxonomy" id="28051"/>
    <lineage>
        <taxon>Bacteria</taxon>
        <taxon>Bacillati</taxon>
        <taxon>Bacillota</taxon>
        <taxon>Clostridia</taxon>
        <taxon>Lachnospirales</taxon>
        <taxon>Lachnospiraceae</taxon>
        <taxon>Lachnospira</taxon>
    </lineage>
</organism>
<evidence type="ECO:0000313" key="2">
    <source>
        <dbReference type="Proteomes" id="UP000236726"/>
    </source>
</evidence>
<name>A0A1H5VSU4_9FIRM</name>
<protein>
    <submittedName>
        <fullName evidence="1">Uncharacterized protein</fullName>
    </submittedName>
</protein>
<keyword evidence="2" id="KW-1185">Reference proteome</keyword>
<proteinExistence type="predicted"/>
<evidence type="ECO:0000313" key="1">
    <source>
        <dbReference type="EMBL" id="SEF90379.1"/>
    </source>
</evidence>
<accession>A0A1H5VSU4</accession>